<gene>
    <name evidence="1" type="ORF">DPMN_165890</name>
</gene>
<dbReference type="Proteomes" id="UP000828390">
    <property type="component" value="Unassembled WGS sequence"/>
</dbReference>
<evidence type="ECO:0000313" key="1">
    <source>
        <dbReference type="EMBL" id="KAH3787761.1"/>
    </source>
</evidence>
<dbReference type="AlphaFoldDB" id="A0A9D4ITP2"/>
<proteinExistence type="predicted"/>
<evidence type="ECO:0000313" key="2">
    <source>
        <dbReference type="Proteomes" id="UP000828390"/>
    </source>
</evidence>
<organism evidence="1 2">
    <name type="scientific">Dreissena polymorpha</name>
    <name type="common">Zebra mussel</name>
    <name type="synonym">Mytilus polymorpha</name>
    <dbReference type="NCBI Taxonomy" id="45954"/>
    <lineage>
        <taxon>Eukaryota</taxon>
        <taxon>Metazoa</taxon>
        <taxon>Spiralia</taxon>
        <taxon>Lophotrochozoa</taxon>
        <taxon>Mollusca</taxon>
        <taxon>Bivalvia</taxon>
        <taxon>Autobranchia</taxon>
        <taxon>Heteroconchia</taxon>
        <taxon>Euheterodonta</taxon>
        <taxon>Imparidentia</taxon>
        <taxon>Neoheterodontei</taxon>
        <taxon>Myida</taxon>
        <taxon>Dreissenoidea</taxon>
        <taxon>Dreissenidae</taxon>
        <taxon>Dreissena</taxon>
    </lineage>
</organism>
<name>A0A9D4ITP2_DREPO</name>
<protein>
    <submittedName>
        <fullName evidence="1">Uncharacterized protein</fullName>
    </submittedName>
</protein>
<reference evidence="1" key="1">
    <citation type="journal article" date="2019" name="bioRxiv">
        <title>The Genome of the Zebra Mussel, Dreissena polymorpha: A Resource for Invasive Species Research.</title>
        <authorList>
            <person name="McCartney M.A."/>
            <person name="Auch B."/>
            <person name="Kono T."/>
            <person name="Mallez S."/>
            <person name="Zhang Y."/>
            <person name="Obille A."/>
            <person name="Becker A."/>
            <person name="Abrahante J.E."/>
            <person name="Garbe J."/>
            <person name="Badalamenti J.P."/>
            <person name="Herman A."/>
            <person name="Mangelson H."/>
            <person name="Liachko I."/>
            <person name="Sullivan S."/>
            <person name="Sone E.D."/>
            <person name="Koren S."/>
            <person name="Silverstein K.A.T."/>
            <person name="Beckman K.B."/>
            <person name="Gohl D.M."/>
        </authorList>
    </citation>
    <scope>NUCLEOTIDE SEQUENCE</scope>
    <source>
        <strain evidence="1">Duluth1</strain>
        <tissue evidence="1">Whole animal</tissue>
    </source>
</reference>
<reference evidence="1" key="2">
    <citation type="submission" date="2020-11" db="EMBL/GenBank/DDBJ databases">
        <authorList>
            <person name="McCartney M.A."/>
            <person name="Auch B."/>
            <person name="Kono T."/>
            <person name="Mallez S."/>
            <person name="Becker A."/>
            <person name="Gohl D.M."/>
            <person name="Silverstein K.A.T."/>
            <person name="Koren S."/>
            <person name="Bechman K.B."/>
            <person name="Herman A."/>
            <person name="Abrahante J.E."/>
            <person name="Garbe J."/>
        </authorList>
    </citation>
    <scope>NUCLEOTIDE SEQUENCE</scope>
    <source>
        <strain evidence="1">Duluth1</strain>
        <tissue evidence="1">Whole animal</tissue>
    </source>
</reference>
<sequence length="120" mass="13139">MPIALDPRCSSADADSDVCINSFMFVQDATKIFEAFIFPAPHIGLAVICVSLDALVIDIKLVHLFDDWAQYSHVFGNYVGLFLHLFLGVREISKIVGNVKCPLDSILIPGYGGLHDPVYG</sequence>
<dbReference type="EMBL" id="JAIWYP010000008">
    <property type="protein sequence ID" value="KAH3787761.1"/>
    <property type="molecule type" value="Genomic_DNA"/>
</dbReference>
<accession>A0A9D4ITP2</accession>
<comment type="caution">
    <text evidence="1">The sequence shown here is derived from an EMBL/GenBank/DDBJ whole genome shotgun (WGS) entry which is preliminary data.</text>
</comment>
<keyword evidence="2" id="KW-1185">Reference proteome</keyword>